<sequence length="170" mass="19598">MGLFRRLTGTRHPETAVAPLSAVELRTALLALNGPDVPYRVRNALPKEKADLVAERRILEPATGSSFSRKQVERTIRTRMRLVPEKHEVRTLDEQWEVTRIGDPPRLTASRTYGRGPATTVHREWTYERGADGRRHKVETFRFDSRDMKNPLRNAVLGAGWTWRGVLFKW</sequence>
<organism evidence="1 2">
    <name type="scientific">Streptomyces xantholiticus</name>
    <dbReference type="NCBI Taxonomy" id="68285"/>
    <lineage>
        <taxon>Bacteria</taxon>
        <taxon>Bacillati</taxon>
        <taxon>Actinomycetota</taxon>
        <taxon>Actinomycetes</taxon>
        <taxon>Kitasatosporales</taxon>
        <taxon>Streptomycetaceae</taxon>
        <taxon>Streptomyces</taxon>
    </lineage>
</organism>
<proteinExistence type="predicted"/>
<reference evidence="1 2" key="1">
    <citation type="submission" date="2024-06" db="EMBL/GenBank/DDBJ databases">
        <title>The Natural Products Discovery Center: Release of the First 8490 Sequenced Strains for Exploring Actinobacteria Biosynthetic Diversity.</title>
        <authorList>
            <person name="Kalkreuter E."/>
            <person name="Kautsar S.A."/>
            <person name="Yang D."/>
            <person name="Bader C.D."/>
            <person name="Teijaro C.N."/>
            <person name="Fluegel L."/>
            <person name="Davis C.M."/>
            <person name="Simpson J.R."/>
            <person name="Lauterbach L."/>
            <person name="Steele A.D."/>
            <person name="Gui C."/>
            <person name="Meng S."/>
            <person name="Li G."/>
            <person name="Viehrig K."/>
            <person name="Ye F."/>
            <person name="Su P."/>
            <person name="Kiefer A.F."/>
            <person name="Nichols A."/>
            <person name="Cepeda A.J."/>
            <person name="Yan W."/>
            <person name="Fan B."/>
            <person name="Jiang Y."/>
            <person name="Adhikari A."/>
            <person name="Zheng C.-J."/>
            <person name="Schuster L."/>
            <person name="Cowan T.M."/>
            <person name="Smanski M.J."/>
            <person name="Chevrette M.G."/>
            <person name="De Carvalho L.P.S."/>
            <person name="Shen B."/>
        </authorList>
    </citation>
    <scope>NUCLEOTIDE SEQUENCE [LARGE SCALE GENOMIC DNA]</scope>
    <source>
        <strain evidence="1 2">NPDC000837</strain>
    </source>
</reference>
<evidence type="ECO:0000313" key="2">
    <source>
        <dbReference type="Proteomes" id="UP001445472"/>
    </source>
</evidence>
<accession>A0ABV1UWZ6</accession>
<dbReference type="EMBL" id="JBEPBX010000012">
    <property type="protein sequence ID" value="MER6614786.1"/>
    <property type="molecule type" value="Genomic_DNA"/>
</dbReference>
<protein>
    <submittedName>
        <fullName evidence="1">Uncharacterized protein</fullName>
    </submittedName>
</protein>
<gene>
    <name evidence="1" type="ORF">ABT276_15685</name>
</gene>
<dbReference type="RefSeq" id="WP_351976522.1">
    <property type="nucleotide sequence ID" value="NZ_JBEPBX010000012.1"/>
</dbReference>
<evidence type="ECO:0000313" key="1">
    <source>
        <dbReference type="EMBL" id="MER6614786.1"/>
    </source>
</evidence>
<dbReference type="Proteomes" id="UP001445472">
    <property type="component" value="Unassembled WGS sequence"/>
</dbReference>
<comment type="caution">
    <text evidence="1">The sequence shown here is derived from an EMBL/GenBank/DDBJ whole genome shotgun (WGS) entry which is preliminary data.</text>
</comment>
<name>A0ABV1UWZ6_9ACTN</name>
<keyword evidence="2" id="KW-1185">Reference proteome</keyword>